<name>A0A4D5RXH6_IXOSC</name>
<dbReference type="AlphaFoldDB" id="A0A4D5RXH6"/>
<protein>
    <submittedName>
        <fullName evidence="1">Putative secreted protein</fullName>
    </submittedName>
</protein>
<accession>A0A4D5RXH6</accession>
<sequence length="79" mass="8917">MMIEGLLVMIIKFGTLEVKSMSEADVCFGTEGSQGASAFFSLRCFKKTPAPYEGFWPRFASLLWPQAACWFPNYSNQCF</sequence>
<organism evidence="1">
    <name type="scientific">Ixodes scapularis</name>
    <name type="common">Black-legged tick</name>
    <name type="synonym">Deer tick</name>
    <dbReference type="NCBI Taxonomy" id="6945"/>
    <lineage>
        <taxon>Eukaryota</taxon>
        <taxon>Metazoa</taxon>
        <taxon>Ecdysozoa</taxon>
        <taxon>Arthropoda</taxon>
        <taxon>Chelicerata</taxon>
        <taxon>Arachnida</taxon>
        <taxon>Acari</taxon>
        <taxon>Parasitiformes</taxon>
        <taxon>Ixodida</taxon>
        <taxon>Ixodoidea</taxon>
        <taxon>Ixodidae</taxon>
        <taxon>Ixodinae</taxon>
        <taxon>Ixodes</taxon>
    </lineage>
</organism>
<proteinExistence type="predicted"/>
<evidence type="ECO:0000313" key="1">
    <source>
        <dbReference type="EMBL" id="MOY42052.1"/>
    </source>
</evidence>
<dbReference type="EMBL" id="GHJT01008081">
    <property type="protein sequence ID" value="MOY42052.1"/>
    <property type="molecule type" value="Transcribed_RNA"/>
</dbReference>
<reference evidence="1" key="1">
    <citation type="submission" date="2019-04" db="EMBL/GenBank/DDBJ databases">
        <title>An insight into the mialome of Ixodes scapularis.</title>
        <authorList>
            <person name="Ribeiro J.M."/>
            <person name="Mather T.N."/>
            <person name="Karim S."/>
        </authorList>
    </citation>
    <scope>NUCLEOTIDE SEQUENCE</scope>
</reference>